<evidence type="ECO:0000256" key="6">
    <source>
        <dbReference type="ARBA" id="ARBA00022801"/>
    </source>
</evidence>
<evidence type="ECO:0000256" key="1">
    <source>
        <dbReference type="ARBA" id="ARBA00001947"/>
    </source>
</evidence>
<dbReference type="Gene3D" id="1.10.1380.10">
    <property type="entry name" value="Neutral endopeptidase , domain2"/>
    <property type="match status" value="1"/>
</dbReference>
<name>A0A8D9EGY3_9HEMI</name>
<evidence type="ECO:0000256" key="5">
    <source>
        <dbReference type="ARBA" id="ARBA00022723"/>
    </source>
</evidence>
<keyword evidence="9" id="KW-0732">Signal</keyword>
<dbReference type="InterPro" id="IPR024079">
    <property type="entry name" value="MetalloPept_cat_dom_sf"/>
</dbReference>
<dbReference type="GO" id="GO:0005886">
    <property type="term" value="C:plasma membrane"/>
    <property type="evidence" value="ECO:0007669"/>
    <property type="project" value="UniProtKB-SubCell"/>
</dbReference>
<evidence type="ECO:0000256" key="8">
    <source>
        <dbReference type="ARBA" id="ARBA00023049"/>
    </source>
</evidence>
<dbReference type="PRINTS" id="PR00786">
    <property type="entry name" value="NEPRILYSIN"/>
</dbReference>
<feature type="chain" id="PRO_5034584648" evidence="9">
    <location>
        <begin position="22"/>
        <end position="794"/>
    </location>
</feature>
<evidence type="ECO:0000256" key="3">
    <source>
        <dbReference type="ARBA" id="ARBA00007357"/>
    </source>
</evidence>
<comment type="subcellular location">
    <subcellularLocation>
        <location evidence="2">Cell membrane</location>
        <topology evidence="2">Single-pass type II membrane protein</topology>
    </subcellularLocation>
</comment>
<dbReference type="GO" id="GO:0004222">
    <property type="term" value="F:metalloendopeptidase activity"/>
    <property type="evidence" value="ECO:0007669"/>
    <property type="project" value="InterPro"/>
</dbReference>
<accession>A0A8D9EGY3</accession>
<keyword evidence="5" id="KW-0479">Metal-binding</keyword>
<dbReference type="InterPro" id="IPR018497">
    <property type="entry name" value="Peptidase_M13_C"/>
</dbReference>
<feature type="domain" description="Peptidase M13 C-terminal" evidence="10">
    <location>
        <begin position="580"/>
        <end position="793"/>
    </location>
</feature>
<dbReference type="Gene3D" id="3.40.390.10">
    <property type="entry name" value="Collagenase (Catalytic Domain)"/>
    <property type="match status" value="1"/>
</dbReference>
<dbReference type="EMBL" id="HBUF01535841">
    <property type="protein sequence ID" value="CAG6753266.1"/>
    <property type="molecule type" value="Transcribed_RNA"/>
</dbReference>
<protein>
    <submittedName>
        <fullName evidence="12">Neprilysin-11</fullName>
    </submittedName>
</protein>
<keyword evidence="8" id="KW-0482">Metalloprotease</keyword>
<dbReference type="GO" id="GO:0016485">
    <property type="term" value="P:protein processing"/>
    <property type="evidence" value="ECO:0007669"/>
    <property type="project" value="TreeGrafter"/>
</dbReference>
<proteinExistence type="inferred from homology"/>
<dbReference type="SUPFAM" id="SSF55486">
    <property type="entry name" value="Metalloproteases ('zincins'), catalytic domain"/>
    <property type="match status" value="1"/>
</dbReference>
<reference evidence="12" key="1">
    <citation type="submission" date="2021-05" db="EMBL/GenBank/DDBJ databases">
        <authorList>
            <person name="Alioto T."/>
            <person name="Alioto T."/>
            <person name="Gomez Garrido J."/>
        </authorList>
    </citation>
    <scope>NUCLEOTIDE SEQUENCE</scope>
</reference>
<dbReference type="GO" id="GO:0046872">
    <property type="term" value="F:metal ion binding"/>
    <property type="evidence" value="ECO:0007669"/>
    <property type="project" value="UniProtKB-KW"/>
</dbReference>
<evidence type="ECO:0000259" key="10">
    <source>
        <dbReference type="Pfam" id="PF01431"/>
    </source>
</evidence>
<dbReference type="AlphaFoldDB" id="A0A8D9EGY3"/>
<evidence type="ECO:0000256" key="7">
    <source>
        <dbReference type="ARBA" id="ARBA00022833"/>
    </source>
</evidence>
<keyword evidence="7" id="KW-0862">Zinc</keyword>
<dbReference type="PANTHER" id="PTHR11733:SF237">
    <property type="entry name" value="NEPRILYSIN-LIKE 4"/>
    <property type="match status" value="1"/>
</dbReference>
<dbReference type="PANTHER" id="PTHR11733">
    <property type="entry name" value="ZINC METALLOPROTEASE FAMILY M13 NEPRILYSIN-RELATED"/>
    <property type="match status" value="1"/>
</dbReference>
<keyword evidence="4" id="KW-0645">Protease</keyword>
<dbReference type="Pfam" id="PF05649">
    <property type="entry name" value="Peptidase_M13_N"/>
    <property type="match status" value="1"/>
</dbReference>
<evidence type="ECO:0000259" key="11">
    <source>
        <dbReference type="Pfam" id="PF05649"/>
    </source>
</evidence>
<dbReference type="PROSITE" id="PS51885">
    <property type="entry name" value="NEPRILYSIN"/>
    <property type="match status" value="1"/>
</dbReference>
<evidence type="ECO:0000313" key="12">
    <source>
        <dbReference type="EMBL" id="CAG6753266.1"/>
    </source>
</evidence>
<dbReference type="InterPro" id="IPR008753">
    <property type="entry name" value="Peptidase_M13_N"/>
</dbReference>
<dbReference type="CDD" id="cd08662">
    <property type="entry name" value="M13"/>
    <property type="match status" value="1"/>
</dbReference>
<evidence type="ECO:0000256" key="9">
    <source>
        <dbReference type="SAM" id="SignalP"/>
    </source>
</evidence>
<evidence type="ECO:0000256" key="4">
    <source>
        <dbReference type="ARBA" id="ARBA00022670"/>
    </source>
</evidence>
<dbReference type="Pfam" id="PF01431">
    <property type="entry name" value="Peptidase_M13"/>
    <property type="match status" value="1"/>
</dbReference>
<organism evidence="12">
    <name type="scientific">Cacopsylla melanoneura</name>
    <dbReference type="NCBI Taxonomy" id="428564"/>
    <lineage>
        <taxon>Eukaryota</taxon>
        <taxon>Metazoa</taxon>
        <taxon>Ecdysozoa</taxon>
        <taxon>Arthropoda</taxon>
        <taxon>Hexapoda</taxon>
        <taxon>Insecta</taxon>
        <taxon>Pterygota</taxon>
        <taxon>Neoptera</taxon>
        <taxon>Paraneoptera</taxon>
        <taxon>Hemiptera</taxon>
        <taxon>Sternorrhyncha</taxon>
        <taxon>Psylloidea</taxon>
        <taxon>Psyllidae</taxon>
        <taxon>Psyllinae</taxon>
        <taxon>Cacopsylla</taxon>
    </lineage>
</organism>
<feature type="signal peptide" evidence="9">
    <location>
        <begin position="1"/>
        <end position="21"/>
    </location>
</feature>
<feature type="domain" description="Peptidase M13 N-terminal" evidence="11">
    <location>
        <begin position="117"/>
        <end position="521"/>
    </location>
</feature>
<sequence length="794" mass="91081">MFFTFPFGLLCLTLFVSQCEAKVESNQRDQLKHIFESLENNKHNDHLINSWFPIGIKIMNKIGEMSKKDQDYKRKNKYRFDYNVDKLPFKQDNVCRTKECYEAGLLVQSNLNESVNPCDDFYEFSCGGWIAKHQIPNTSSQFSQFDLVGKTLQKQLKEILESDAEVTDPLPVKAAQVAYKACIDEETIEQQGIEPLTSVLNSLGTGGWPITQQSWDPSQLDMTELFVQVTRRWNIHQLVYVSVQEDRVNSTRNIITIDQGSPILPRSMLIDPDSYPDQIEAYSEWILGTALALSADSNRPDPSTVKIDVHDMIKFEMKFANLTTPSEMRRDHSRLQNLISLAHLTEWTNSAASTERSKINWVALVNGLFNGTGMSIDETEIVNVEEFDYLFRLVRLIEETPPKVIANYVIWHVVQALAYESTNHLRQLTYDFQFVYMGSNVSEPRWQDCVNSVNELLGFAVGFKYVKRHFNDQHKKEVQSLIANMKVVLKSRLSSLSWMDSETRSAALDKLEAMHEFIGYPEWYNNSTYFNEYFTGISVSQDNHLYNVESLLTYKYMKALKTLYEINTRDEWQVNPAEVNAYNDIGANSIIFPAGILQPPFFSLSQPEALNYGSIGIVIGHEIMHGFDDMGRQNDKFGNLVQWWSHQTLQTYKKKAACFVKQYGRFRIPQLDVTLNKPVTANGVRTQGENIADNGGLEMAYLAYKKYVMEKEGKELRLPGVEKYSPEQLFFIGYGSNWCEAVSKESLLSDYLTEDHSVQRLRVIGAVSNSEYFARAFNCKLGSAMNPVDKCSIW</sequence>
<comment type="similarity">
    <text evidence="3">Belongs to the peptidase M13 family.</text>
</comment>
<dbReference type="InterPro" id="IPR000718">
    <property type="entry name" value="Peptidase_M13"/>
</dbReference>
<comment type="cofactor">
    <cofactor evidence="1">
        <name>Zn(2+)</name>
        <dbReference type="ChEBI" id="CHEBI:29105"/>
    </cofactor>
</comment>
<keyword evidence="6" id="KW-0378">Hydrolase</keyword>
<dbReference type="InterPro" id="IPR042089">
    <property type="entry name" value="Peptidase_M13_dom_2"/>
</dbReference>
<evidence type="ECO:0000256" key="2">
    <source>
        <dbReference type="ARBA" id="ARBA00004401"/>
    </source>
</evidence>